<name>A0A023BV17_9FLAO</name>
<accession>A0A023BV17</accession>
<feature type="domain" description="Cupin type-2" evidence="1">
    <location>
        <begin position="33"/>
        <end position="96"/>
    </location>
</feature>
<proteinExistence type="predicted"/>
<dbReference type="PANTHER" id="PTHR37694:SF1">
    <property type="entry name" value="SLR8022 PROTEIN"/>
    <property type="match status" value="1"/>
</dbReference>
<comment type="caution">
    <text evidence="2">The sequence shown here is derived from an EMBL/GenBank/DDBJ whole genome shotgun (WGS) entry which is preliminary data.</text>
</comment>
<protein>
    <submittedName>
        <fullName evidence="2">Cupin</fullName>
    </submittedName>
</protein>
<reference evidence="2 3" key="1">
    <citation type="submission" date="2014-04" db="EMBL/GenBank/DDBJ databases">
        <title>Aquimarina sp. 22II-S11-z7 Genome Sequencing.</title>
        <authorList>
            <person name="Lai Q."/>
        </authorList>
    </citation>
    <scope>NUCLEOTIDE SEQUENCE [LARGE SCALE GENOMIC DNA]</scope>
    <source>
        <strain evidence="2 3">22II-S11-z7</strain>
    </source>
</reference>
<dbReference type="SUPFAM" id="SSF51182">
    <property type="entry name" value="RmlC-like cupins"/>
    <property type="match status" value="1"/>
</dbReference>
<dbReference type="STRING" id="1317122.ATO12_13395"/>
<evidence type="ECO:0000259" key="1">
    <source>
        <dbReference type="Pfam" id="PF07883"/>
    </source>
</evidence>
<evidence type="ECO:0000313" key="2">
    <source>
        <dbReference type="EMBL" id="EZH73877.1"/>
    </source>
</evidence>
<keyword evidence="3" id="KW-1185">Reference proteome</keyword>
<dbReference type="InterPro" id="IPR014710">
    <property type="entry name" value="RmlC-like_jellyroll"/>
</dbReference>
<gene>
    <name evidence="2" type="ORF">ATO12_13395</name>
</gene>
<dbReference type="InterPro" id="IPR013096">
    <property type="entry name" value="Cupin_2"/>
</dbReference>
<organism evidence="2 3">
    <name type="scientific">Aquimarina atlantica</name>
    <dbReference type="NCBI Taxonomy" id="1317122"/>
    <lineage>
        <taxon>Bacteria</taxon>
        <taxon>Pseudomonadati</taxon>
        <taxon>Bacteroidota</taxon>
        <taxon>Flavobacteriia</taxon>
        <taxon>Flavobacteriales</taxon>
        <taxon>Flavobacteriaceae</taxon>
        <taxon>Aquimarina</taxon>
    </lineage>
</organism>
<dbReference type="PANTHER" id="PTHR37694">
    <property type="entry name" value="SLR8022 PROTEIN"/>
    <property type="match status" value="1"/>
</dbReference>
<dbReference type="Gene3D" id="2.60.120.10">
    <property type="entry name" value="Jelly Rolls"/>
    <property type="match status" value="1"/>
</dbReference>
<dbReference type="RefSeq" id="WP_034241414.1">
    <property type="nucleotide sequence ID" value="NZ_AQRA01000004.1"/>
</dbReference>
<dbReference type="Pfam" id="PF07883">
    <property type="entry name" value="Cupin_2"/>
    <property type="match status" value="1"/>
</dbReference>
<dbReference type="eggNOG" id="COG1917">
    <property type="taxonomic scope" value="Bacteria"/>
</dbReference>
<evidence type="ECO:0000313" key="3">
    <source>
        <dbReference type="Proteomes" id="UP000023541"/>
    </source>
</evidence>
<sequence>MQLTSLLKDLTYGDTKPVITKLIENDATKEIRIVFKKGQEMKSHKTPFPITVSIFEGEINFGVDNTEHILKKGDLISLEPSIMHNLVALEDSIVRLSLSKNDSVERVQKVSEQ</sequence>
<dbReference type="CDD" id="cd02230">
    <property type="entry name" value="cupin_HP0902-like"/>
    <property type="match status" value="1"/>
</dbReference>
<dbReference type="Proteomes" id="UP000023541">
    <property type="component" value="Unassembled WGS sequence"/>
</dbReference>
<dbReference type="InterPro" id="IPR011051">
    <property type="entry name" value="RmlC_Cupin_sf"/>
</dbReference>
<dbReference type="EMBL" id="AQRA01000004">
    <property type="protein sequence ID" value="EZH73877.1"/>
    <property type="molecule type" value="Genomic_DNA"/>
</dbReference>
<dbReference type="OrthoDB" id="997205at2"/>
<dbReference type="AlphaFoldDB" id="A0A023BV17"/>